<keyword evidence="6" id="KW-0961">Cell wall biogenesis/degradation</keyword>
<dbReference type="HOGENOM" id="CLU_1605248_0_0_1"/>
<dbReference type="Proteomes" id="UP000006038">
    <property type="component" value="Chromosome 7"/>
</dbReference>
<dbReference type="eggNOG" id="ENOG502QVK0">
    <property type="taxonomic scope" value="Eukaryota"/>
</dbReference>
<comment type="pathway">
    <text evidence="1 6">Glycan metabolism; pectin degradation; 2-dehydro-3-deoxy-D-gluconate from pectin: step 1/5.</text>
</comment>
<feature type="signal peptide" evidence="6">
    <location>
        <begin position="1"/>
        <end position="32"/>
    </location>
</feature>
<reference evidence="8" key="1">
    <citation type="journal article" date="2013" name="Nat. Commun.">
        <title>Whole-genome sequencing of Oryza brachyantha reveals mechanisms underlying Oryza genome evolution.</title>
        <authorList>
            <person name="Chen J."/>
            <person name="Huang Q."/>
            <person name="Gao D."/>
            <person name="Wang J."/>
            <person name="Lang Y."/>
            <person name="Liu T."/>
            <person name="Li B."/>
            <person name="Bai Z."/>
            <person name="Luis Goicoechea J."/>
            <person name="Liang C."/>
            <person name="Chen C."/>
            <person name="Zhang W."/>
            <person name="Sun S."/>
            <person name="Liao Y."/>
            <person name="Zhang X."/>
            <person name="Yang L."/>
            <person name="Song C."/>
            <person name="Wang M."/>
            <person name="Shi J."/>
            <person name="Liu G."/>
            <person name="Liu J."/>
            <person name="Zhou H."/>
            <person name="Zhou W."/>
            <person name="Yu Q."/>
            <person name="An N."/>
            <person name="Chen Y."/>
            <person name="Cai Q."/>
            <person name="Wang B."/>
            <person name="Liu B."/>
            <person name="Min J."/>
            <person name="Huang Y."/>
            <person name="Wu H."/>
            <person name="Li Z."/>
            <person name="Zhang Y."/>
            <person name="Yin Y."/>
            <person name="Song W."/>
            <person name="Jiang J."/>
            <person name="Jackson S.A."/>
            <person name="Wing R.A."/>
            <person name="Wang J."/>
            <person name="Chen M."/>
        </authorList>
    </citation>
    <scope>NUCLEOTIDE SEQUENCE [LARGE SCALE GENOMIC DNA]</scope>
    <source>
        <strain evidence="8">cv. IRGC 101232</strain>
    </source>
</reference>
<comment type="similarity">
    <text evidence="2">Belongs to the pectinesterase family.</text>
</comment>
<evidence type="ECO:0000256" key="3">
    <source>
        <dbReference type="ARBA" id="ARBA00013229"/>
    </source>
</evidence>
<sequence>MQQPLLWSCTLRLLSPLLLQMLLLLLRPSTISFAVAPVAETITVDGSGGADFRTVQAAVDFVPDGNRKWIRIHVKEGSYREKVTIPTHKHYILLEGDGCWKTAISFAAHAHAGIDHIMRRRHRRRNVTTSPTFRSATFTVLADYFVARNIAFKVHAFHAVSAQSRT</sequence>
<evidence type="ECO:0000256" key="5">
    <source>
        <dbReference type="ARBA" id="ARBA00023085"/>
    </source>
</evidence>
<evidence type="ECO:0000313" key="8">
    <source>
        <dbReference type="EnsemblPlants" id="OB07G30040.1"/>
    </source>
</evidence>
<comment type="subcellular location">
    <subcellularLocation>
        <location evidence="6">Secreted</location>
        <location evidence="6">Cell wall</location>
    </subcellularLocation>
</comment>
<keyword evidence="4 6" id="KW-0378">Hydrolase</keyword>
<keyword evidence="6" id="KW-0134">Cell wall</keyword>
<evidence type="ECO:0000256" key="2">
    <source>
        <dbReference type="ARBA" id="ARBA00008891"/>
    </source>
</evidence>
<dbReference type="Gramene" id="OB07G30040.1">
    <property type="protein sequence ID" value="OB07G30040.1"/>
    <property type="gene ID" value="OB07G30040"/>
</dbReference>
<organism evidence="8">
    <name type="scientific">Oryza brachyantha</name>
    <name type="common">malo sina</name>
    <dbReference type="NCBI Taxonomy" id="4533"/>
    <lineage>
        <taxon>Eukaryota</taxon>
        <taxon>Viridiplantae</taxon>
        <taxon>Streptophyta</taxon>
        <taxon>Embryophyta</taxon>
        <taxon>Tracheophyta</taxon>
        <taxon>Spermatophyta</taxon>
        <taxon>Magnoliopsida</taxon>
        <taxon>Liliopsida</taxon>
        <taxon>Poales</taxon>
        <taxon>Poaceae</taxon>
        <taxon>BOP clade</taxon>
        <taxon>Oryzoideae</taxon>
        <taxon>Oryzeae</taxon>
        <taxon>Oryzinae</taxon>
        <taxon>Oryza</taxon>
    </lineage>
</organism>
<dbReference type="OMA" id="CRTEAYY"/>
<name>J3MNM2_ORYBR</name>
<dbReference type="InterPro" id="IPR011050">
    <property type="entry name" value="Pectin_lyase_fold/virulence"/>
</dbReference>
<dbReference type="PANTHER" id="PTHR31321">
    <property type="entry name" value="ACYL-COA THIOESTER HYDROLASE YBHC-RELATED"/>
    <property type="match status" value="1"/>
</dbReference>
<accession>J3MNM2</accession>
<keyword evidence="6" id="KW-0964">Secreted</keyword>
<dbReference type="Gene3D" id="2.160.20.10">
    <property type="entry name" value="Single-stranded right-handed beta-helix, Pectin lyase-like"/>
    <property type="match status" value="1"/>
</dbReference>
<dbReference type="STRING" id="4533.J3MNM2"/>
<dbReference type="UniPathway" id="UPA00545">
    <property type="reaction ID" value="UER00823"/>
</dbReference>
<dbReference type="PROSITE" id="PS00800">
    <property type="entry name" value="PECTINESTERASE_1"/>
    <property type="match status" value="1"/>
</dbReference>
<keyword evidence="9" id="KW-1185">Reference proteome</keyword>
<comment type="catalytic activity">
    <reaction evidence="6">
        <text>[(1-&gt;4)-alpha-D-galacturonosyl methyl ester](n) + n H2O = [(1-&gt;4)-alpha-D-galacturonosyl](n) + n methanol + n H(+)</text>
        <dbReference type="Rhea" id="RHEA:22380"/>
        <dbReference type="Rhea" id="RHEA-COMP:14570"/>
        <dbReference type="Rhea" id="RHEA-COMP:14573"/>
        <dbReference type="ChEBI" id="CHEBI:15377"/>
        <dbReference type="ChEBI" id="CHEBI:15378"/>
        <dbReference type="ChEBI" id="CHEBI:17790"/>
        <dbReference type="ChEBI" id="CHEBI:140522"/>
        <dbReference type="ChEBI" id="CHEBI:140523"/>
        <dbReference type="EC" id="3.1.1.11"/>
    </reaction>
</comment>
<dbReference type="GO" id="GO:0042545">
    <property type="term" value="P:cell wall modification"/>
    <property type="evidence" value="ECO:0007669"/>
    <property type="project" value="UniProtKB-UniRule"/>
</dbReference>
<evidence type="ECO:0000259" key="7">
    <source>
        <dbReference type="Pfam" id="PF01095"/>
    </source>
</evidence>
<dbReference type="Pfam" id="PF01095">
    <property type="entry name" value="Pectinesterase"/>
    <property type="match status" value="1"/>
</dbReference>
<evidence type="ECO:0000256" key="1">
    <source>
        <dbReference type="ARBA" id="ARBA00005184"/>
    </source>
</evidence>
<evidence type="ECO:0000313" key="9">
    <source>
        <dbReference type="Proteomes" id="UP000006038"/>
    </source>
</evidence>
<dbReference type="InterPro" id="IPR000070">
    <property type="entry name" value="Pectinesterase_cat"/>
</dbReference>
<proteinExistence type="inferred from homology"/>
<feature type="chain" id="PRO_5005136677" description="Pectinesterase" evidence="6">
    <location>
        <begin position="33"/>
        <end position="166"/>
    </location>
</feature>
<feature type="domain" description="Pectinesterase catalytic" evidence="7">
    <location>
        <begin position="42"/>
        <end position="156"/>
    </location>
</feature>
<evidence type="ECO:0000256" key="6">
    <source>
        <dbReference type="RuleBase" id="RU000589"/>
    </source>
</evidence>
<comment type="function">
    <text evidence="6">Acts in the modification of cell walls via demethylesterification of cell wall pectin.</text>
</comment>
<dbReference type="InterPro" id="IPR018040">
    <property type="entry name" value="Pectinesterase_Tyr_AS"/>
</dbReference>
<reference evidence="8" key="2">
    <citation type="submission" date="2013-04" db="UniProtKB">
        <authorList>
            <consortium name="EnsemblPlants"/>
        </authorList>
    </citation>
    <scope>IDENTIFICATION</scope>
</reference>
<evidence type="ECO:0000256" key="4">
    <source>
        <dbReference type="ARBA" id="ARBA00022801"/>
    </source>
</evidence>
<protein>
    <recommendedName>
        <fullName evidence="3 6">Pectinesterase</fullName>
        <ecNumber evidence="3 6">3.1.1.11</ecNumber>
    </recommendedName>
</protein>
<dbReference type="AlphaFoldDB" id="J3MNM2"/>
<dbReference type="InterPro" id="IPR012334">
    <property type="entry name" value="Pectin_lyas_fold"/>
</dbReference>
<dbReference type="PANTHER" id="PTHR31321:SF131">
    <property type="entry name" value="OS07G0655600 PROTEIN"/>
    <property type="match status" value="1"/>
</dbReference>
<keyword evidence="6" id="KW-0732">Signal</keyword>
<dbReference type="EnsemblPlants" id="OB07G30040.1">
    <property type="protein sequence ID" value="OB07G30040.1"/>
    <property type="gene ID" value="OB07G30040"/>
</dbReference>
<keyword evidence="5 6" id="KW-0063">Aspartyl esterase</keyword>
<dbReference type="EC" id="3.1.1.11" evidence="3 6"/>
<dbReference type="GO" id="GO:0045490">
    <property type="term" value="P:pectin catabolic process"/>
    <property type="evidence" value="ECO:0007669"/>
    <property type="project" value="UniProtKB-UniRule"/>
</dbReference>
<dbReference type="SUPFAM" id="SSF51126">
    <property type="entry name" value="Pectin lyase-like"/>
    <property type="match status" value="1"/>
</dbReference>
<dbReference type="GO" id="GO:0030599">
    <property type="term" value="F:pectinesterase activity"/>
    <property type="evidence" value="ECO:0007669"/>
    <property type="project" value="UniProtKB-UniRule"/>
</dbReference>